<dbReference type="OMA" id="MFLNANI"/>
<evidence type="ECO:0000256" key="2">
    <source>
        <dbReference type="ARBA" id="ARBA00022801"/>
    </source>
</evidence>
<dbReference type="InParanoid" id="G9ND81"/>
<evidence type="ECO:0000256" key="5">
    <source>
        <dbReference type="ARBA" id="ARBA00048988"/>
    </source>
</evidence>
<keyword evidence="8" id="KW-1185">Reference proteome</keyword>
<dbReference type="InterPro" id="IPR050474">
    <property type="entry name" value="Hel308_SKI2-like"/>
</dbReference>
<feature type="domain" description="Helicase ATP-binding" evidence="6">
    <location>
        <begin position="136"/>
        <end position="331"/>
    </location>
</feature>
<dbReference type="STRING" id="413071.G9ND81"/>
<dbReference type="InterPro" id="IPR027417">
    <property type="entry name" value="P-loop_NTPase"/>
</dbReference>
<proteinExistence type="predicted"/>
<dbReference type="EMBL" id="ABDF02000092">
    <property type="protein sequence ID" value="EHK15649.1"/>
    <property type="molecule type" value="Genomic_DNA"/>
</dbReference>
<sequence>MESMRGILHKTSVQEAQERQAAASLAGQKRSWSTSIATTSAPASASQGSARFQNALHFLPPATRLSASKIVTFNASEDPSEYTQRRVFAATPSSSIDPELDLAHPVYNLPPQLINNFASLGIKQIYPWQKNCLKGPGLLTGAKNLVYCAPTGGGKSLVADLLMLKRIMEEPETKALLILPYVALVQEKVRWLRTVVQGLTANLDPEALEKQKASSIWRLRPDHDSIKVVGFFGGGKIRSTWQDFDIGICTLEKANMLINTAIEDSSISQLRAVVLDELHMIDDDHRGYLLELIATKLLSLEQPIQIIGMSATLPNANLVAKWLNAHSYETRYRPIPIEEHLVCEGKVYHIGSNGATTQKQLKVDEISKGQVDPIRQIEMSSHKEFRDPVLNAVVSLAHETALMGYGALVFAGSRGICESDARLISRVMPQPHELDSRTMDKRMDLLSELRSLSTGADPVLEETVLSGVAFHRKSSLFHRDLIAEAPARRVILHNARMGRDFVGPSMLRQMRGRAGRQGKSPIGETYLCCRQDDLEQVLDLMYADIPEIASCLNTENKRVQRAILEVISVRLANSQESLLEYFSNSLISYTHDREFVENCLTSGLEEIHDLGLIVNDSYSSFAATQLGKAIVASSVDPYDGVFIHSELTKTLKAFVMDGEMHILYVFTPVQDFGIVVNWQVFRNEMDALDESGLRVLGFLGIKPTAVLKFAQGVPLKESTPEEKELARVYRRFYLAMQLRDLCNEMPIHVVARKYDSPRGSVQTLAQTCQGFAAGMIKFCEHMGWGVMAAALEHFSDRLMAGARTDLLELAKIPFIKSRTARVFWENGYRTVGAIANADPKELVLILMQAQPNKLRIKGKVDEIYEEKLLAKANVISASANRLWRKWSHLVNASCDSAFTRVNCVSRSSIAGRNGRRMNGLYYVITSKLFGVFCWQIYVRKSYTLIGAFTKRYILFLAPVQASYLNSYHNKGILPPTATSTDEINSKSLSLKTSLRLLCSPKRPGCFTSIISIIDF</sequence>
<dbReference type="eggNOG" id="KOG0950">
    <property type="taxonomic scope" value="Eukaryota"/>
</dbReference>
<dbReference type="SMART" id="SM00487">
    <property type="entry name" value="DEXDc"/>
    <property type="match status" value="1"/>
</dbReference>
<evidence type="ECO:0000313" key="8">
    <source>
        <dbReference type="Proteomes" id="UP000007115"/>
    </source>
</evidence>
<organism evidence="7 8">
    <name type="scientific">Hypocrea virens (strain Gv29-8 / FGSC 10586)</name>
    <name type="common">Gliocladium virens</name>
    <name type="synonym">Trichoderma virens</name>
    <dbReference type="NCBI Taxonomy" id="413071"/>
    <lineage>
        <taxon>Eukaryota</taxon>
        <taxon>Fungi</taxon>
        <taxon>Dikarya</taxon>
        <taxon>Ascomycota</taxon>
        <taxon>Pezizomycotina</taxon>
        <taxon>Sordariomycetes</taxon>
        <taxon>Hypocreomycetidae</taxon>
        <taxon>Hypocreales</taxon>
        <taxon>Hypocreaceae</taxon>
        <taxon>Trichoderma</taxon>
    </lineage>
</organism>
<dbReference type="Gene3D" id="3.40.50.300">
    <property type="entry name" value="P-loop containing nucleotide triphosphate hydrolases"/>
    <property type="match status" value="3"/>
</dbReference>
<dbReference type="VEuPathDB" id="FungiDB:TRIVIDRAFT_185105"/>
<dbReference type="FunFam" id="1.10.3380.20:FF:000005">
    <property type="entry name" value="DNA-directed DNA polymerase theta, putative"/>
    <property type="match status" value="1"/>
</dbReference>
<keyword evidence="3" id="KW-0347">Helicase</keyword>
<accession>G9ND81</accession>
<dbReference type="GO" id="GO:0005524">
    <property type="term" value="F:ATP binding"/>
    <property type="evidence" value="ECO:0007669"/>
    <property type="project" value="UniProtKB-KW"/>
</dbReference>
<dbReference type="OrthoDB" id="2320933at2759"/>
<dbReference type="HOGENOM" id="CLU_006553_2_0_1"/>
<dbReference type="Proteomes" id="UP000007115">
    <property type="component" value="Unassembled WGS sequence"/>
</dbReference>
<keyword evidence="4" id="KW-0067">ATP-binding</keyword>
<gene>
    <name evidence="7" type="ORF">TRIVIDRAFT_185105</name>
</gene>
<evidence type="ECO:0000256" key="4">
    <source>
        <dbReference type="ARBA" id="ARBA00022840"/>
    </source>
</evidence>
<dbReference type="Pfam" id="PF00270">
    <property type="entry name" value="DEAD"/>
    <property type="match status" value="1"/>
</dbReference>
<evidence type="ECO:0000259" key="6">
    <source>
        <dbReference type="PROSITE" id="PS51192"/>
    </source>
</evidence>
<keyword evidence="2" id="KW-0378">Hydrolase</keyword>
<name>G9ND81_HYPVG</name>
<dbReference type="InterPro" id="IPR057220">
    <property type="entry name" value="DUF7898"/>
</dbReference>
<protein>
    <recommendedName>
        <fullName evidence="6">Helicase ATP-binding domain-containing protein</fullName>
    </recommendedName>
</protein>
<dbReference type="GO" id="GO:0016787">
    <property type="term" value="F:hydrolase activity"/>
    <property type="evidence" value="ECO:0007669"/>
    <property type="project" value="UniProtKB-KW"/>
</dbReference>
<reference evidence="7 8" key="1">
    <citation type="journal article" date="2011" name="Genome Biol.">
        <title>Comparative genome sequence analysis underscores mycoparasitism as the ancestral life style of Trichoderma.</title>
        <authorList>
            <person name="Kubicek C.P."/>
            <person name="Herrera-Estrella A."/>
            <person name="Seidl-Seiboth V."/>
            <person name="Martinez D.A."/>
            <person name="Druzhinina I.S."/>
            <person name="Thon M."/>
            <person name="Zeilinger S."/>
            <person name="Casas-Flores S."/>
            <person name="Horwitz B.A."/>
            <person name="Mukherjee P.K."/>
            <person name="Mukherjee M."/>
            <person name="Kredics L."/>
            <person name="Alcaraz L.D."/>
            <person name="Aerts A."/>
            <person name="Antal Z."/>
            <person name="Atanasova L."/>
            <person name="Cervantes-Badillo M.G."/>
            <person name="Challacombe J."/>
            <person name="Chertkov O."/>
            <person name="McCluskey K."/>
            <person name="Coulpier F."/>
            <person name="Deshpande N."/>
            <person name="von Doehren H."/>
            <person name="Ebbole D.J."/>
            <person name="Esquivel-Naranjo E.U."/>
            <person name="Fekete E."/>
            <person name="Flipphi M."/>
            <person name="Glaser F."/>
            <person name="Gomez-Rodriguez E.Y."/>
            <person name="Gruber S."/>
            <person name="Han C."/>
            <person name="Henrissat B."/>
            <person name="Hermosa R."/>
            <person name="Hernandez-Onate M."/>
            <person name="Karaffa L."/>
            <person name="Kosti I."/>
            <person name="Le Crom S."/>
            <person name="Lindquist E."/>
            <person name="Lucas S."/>
            <person name="Luebeck M."/>
            <person name="Luebeck P.S."/>
            <person name="Margeot A."/>
            <person name="Metz B."/>
            <person name="Misra M."/>
            <person name="Nevalainen H."/>
            <person name="Omann M."/>
            <person name="Packer N."/>
            <person name="Perrone G."/>
            <person name="Uresti-Rivera E.E."/>
            <person name="Salamov A."/>
            <person name="Schmoll M."/>
            <person name="Seiboth B."/>
            <person name="Shapiro H."/>
            <person name="Sukno S."/>
            <person name="Tamayo-Ramos J.A."/>
            <person name="Tisch D."/>
            <person name="Wiest A."/>
            <person name="Wilkinson H.H."/>
            <person name="Zhang M."/>
            <person name="Coutinho P.M."/>
            <person name="Kenerley C.M."/>
            <person name="Monte E."/>
            <person name="Baker S.E."/>
            <person name="Grigoriev I.V."/>
        </authorList>
    </citation>
    <scope>NUCLEOTIDE SEQUENCE [LARGE SCALE GENOMIC DNA]</scope>
    <source>
        <strain evidence="8">Gv29-8 / FGSC 10586</strain>
    </source>
</reference>
<evidence type="ECO:0000256" key="1">
    <source>
        <dbReference type="ARBA" id="ARBA00022741"/>
    </source>
</evidence>
<comment type="caution">
    <text evidence="7">The sequence shown here is derived from an EMBL/GenBank/DDBJ whole genome shotgun (WGS) entry which is preliminary data.</text>
</comment>
<dbReference type="Gene3D" id="1.10.3380.20">
    <property type="match status" value="1"/>
</dbReference>
<dbReference type="GO" id="GO:0043138">
    <property type="term" value="F:3'-5' DNA helicase activity"/>
    <property type="evidence" value="ECO:0007669"/>
    <property type="project" value="UniProtKB-EC"/>
</dbReference>
<dbReference type="PANTHER" id="PTHR47961">
    <property type="entry name" value="DNA POLYMERASE THETA, PUTATIVE (AFU_ORTHOLOGUE AFUA_1G05260)-RELATED"/>
    <property type="match status" value="1"/>
</dbReference>
<dbReference type="InterPro" id="IPR048960">
    <property type="entry name" value="POLQ-like_helical"/>
</dbReference>
<comment type="catalytic activity">
    <reaction evidence="5">
        <text>ATP + H2O = ADP + phosphate + H(+)</text>
        <dbReference type="Rhea" id="RHEA:13065"/>
        <dbReference type="ChEBI" id="CHEBI:15377"/>
        <dbReference type="ChEBI" id="CHEBI:15378"/>
        <dbReference type="ChEBI" id="CHEBI:30616"/>
        <dbReference type="ChEBI" id="CHEBI:43474"/>
        <dbReference type="ChEBI" id="CHEBI:456216"/>
        <dbReference type="EC" id="5.6.2.4"/>
    </reaction>
</comment>
<dbReference type="PROSITE" id="PS51192">
    <property type="entry name" value="HELICASE_ATP_BIND_1"/>
    <property type="match status" value="1"/>
</dbReference>
<evidence type="ECO:0000313" key="7">
    <source>
        <dbReference type="EMBL" id="EHK15649.1"/>
    </source>
</evidence>
<dbReference type="Pfam" id="PF25453">
    <property type="entry name" value="DUF7898"/>
    <property type="match status" value="1"/>
</dbReference>
<dbReference type="Pfam" id="PF20470">
    <property type="entry name" value="HTH_61"/>
    <property type="match status" value="1"/>
</dbReference>
<evidence type="ECO:0000256" key="3">
    <source>
        <dbReference type="ARBA" id="ARBA00022806"/>
    </source>
</evidence>
<dbReference type="RefSeq" id="XP_013949844.1">
    <property type="nucleotide sequence ID" value="XM_014094369.1"/>
</dbReference>
<dbReference type="InterPro" id="IPR046931">
    <property type="entry name" value="HTH_61"/>
</dbReference>
<dbReference type="GO" id="GO:0003676">
    <property type="term" value="F:nucleic acid binding"/>
    <property type="evidence" value="ECO:0007669"/>
    <property type="project" value="InterPro"/>
</dbReference>
<dbReference type="GeneID" id="25789221"/>
<dbReference type="Pfam" id="PF21099">
    <property type="entry name" value="POLQ_helical"/>
    <property type="match status" value="1"/>
</dbReference>
<dbReference type="CDD" id="cd18026">
    <property type="entry name" value="DEXHc_POLQ-like"/>
    <property type="match status" value="1"/>
</dbReference>
<dbReference type="SUPFAM" id="SSF158702">
    <property type="entry name" value="Sec63 N-terminal domain-like"/>
    <property type="match status" value="1"/>
</dbReference>
<dbReference type="SUPFAM" id="SSF52540">
    <property type="entry name" value="P-loop containing nucleoside triphosphate hydrolases"/>
    <property type="match status" value="2"/>
</dbReference>
<keyword evidence="1" id="KW-0547">Nucleotide-binding</keyword>
<dbReference type="InterPro" id="IPR011545">
    <property type="entry name" value="DEAD/DEAH_box_helicase_dom"/>
</dbReference>
<dbReference type="PANTHER" id="PTHR47961:SF6">
    <property type="entry name" value="DNA-DIRECTED DNA POLYMERASE"/>
    <property type="match status" value="1"/>
</dbReference>
<dbReference type="AlphaFoldDB" id="G9ND81"/>
<dbReference type="InterPro" id="IPR014001">
    <property type="entry name" value="Helicase_ATP-bd"/>
</dbReference>